<dbReference type="Gene3D" id="3.40.630.10">
    <property type="entry name" value="Zn peptidases"/>
    <property type="match status" value="1"/>
</dbReference>
<keyword evidence="4" id="KW-1185">Reference proteome</keyword>
<dbReference type="RefSeq" id="WP_264555931.1">
    <property type="nucleotide sequence ID" value="NZ_CP109979.1"/>
</dbReference>
<dbReference type="SUPFAM" id="SSF53187">
    <property type="entry name" value="Zn-dependent exopeptidases"/>
    <property type="match status" value="1"/>
</dbReference>
<dbReference type="CDD" id="cd03884">
    <property type="entry name" value="M20_bAS"/>
    <property type="match status" value="1"/>
</dbReference>
<dbReference type="EMBL" id="JBHTAX010000001">
    <property type="protein sequence ID" value="MFC7190798.1"/>
    <property type="molecule type" value="Genomic_DNA"/>
</dbReference>
<dbReference type="Proteomes" id="UP001596417">
    <property type="component" value="Unassembled WGS sequence"/>
</dbReference>
<dbReference type="InterPro" id="IPR036264">
    <property type="entry name" value="Bact_exopeptidase_dim_dom"/>
</dbReference>
<sequence length="412" mass="43750">MDISTDRLRTDIETTATFGTLDGDGHGRTVLTGSDANQKAREYFLERLDDAGLSIRIDSVGNIVGRWEPEGASGAPVASGSHLDSVPEGGIFDGPLGVYAALESVRAMQDADRSPERPIDVVSFTEEEGTTFSSGLLGSSVACGQRSIEEALSLSDDTGQTLETALEEIGFCGTGRLDASTWDAWLELHIEQHIALERANPPAGVVTDITGITHCDVHIEGEANHAGSTPMDERTDALAAAGEFVTAVENAARAASERAPAVGTVGRLTVEPNATNVIPERVSMGVDIRSTEYESMNAIVEQMRQTLEQLTETRGVNTTCKRHFDLEPVAMSERCQRVLHDAGERATIETMTLHSGAAHDTMHIARVTDSGMLFAPSCAGISHSPQEWTDWDDCASATTVLAGALAELAGAT</sequence>
<organism evidence="3 4">
    <name type="scientific">Halocatena marina</name>
    <dbReference type="NCBI Taxonomy" id="2934937"/>
    <lineage>
        <taxon>Archaea</taxon>
        <taxon>Methanobacteriati</taxon>
        <taxon>Methanobacteriota</taxon>
        <taxon>Stenosarchaea group</taxon>
        <taxon>Halobacteria</taxon>
        <taxon>Halobacteriales</taxon>
        <taxon>Natronomonadaceae</taxon>
        <taxon>Halocatena</taxon>
    </lineage>
</organism>
<dbReference type="NCBIfam" id="NF006771">
    <property type="entry name" value="PRK09290.1-5"/>
    <property type="match status" value="1"/>
</dbReference>
<dbReference type="NCBIfam" id="TIGR01879">
    <property type="entry name" value="hydantase"/>
    <property type="match status" value="1"/>
</dbReference>
<keyword evidence="1" id="KW-0378">Hydrolase</keyword>
<gene>
    <name evidence="3" type="ORF">ACFQL7_13780</name>
</gene>
<dbReference type="GeneID" id="76200452"/>
<protein>
    <submittedName>
        <fullName evidence="3">M20 family metallo-hydrolase</fullName>
    </submittedName>
</protein>
<dbReference type="PANTHER" id="PTHR32494:SF5">
    <property type="entry name" value="ALLANTOATE AMIDOHYDROLASE"/>
    <property type="match status" value="1"/>
</dbReference>
<dbReference type="GO" id="GO:0016787">
    <property type="term" value="F:hydrolase activity"/>
    <property type="evidence" value="ECO:0007669"/>
    <property type="project" value="UniProtKB-KW"/>
</dbReference>
<dbReference type="Gene3D" id="3.30.70.360">
    <property type="match status" value="1"/>
</dbReference>
<evidence type="ECO:0000313" key="3">
    <source>
        <dbReference type="EMBL" id="MFC7190798.1"/>
    </source>
</evidence>
<dbReference type="InterPro" id="IPR011650">
    <property type="entry name" value="Peptidase_M20_dimer"/>
</dbReference>
<accession>A0ABD5YNN1</accession>
<proteinExistence type="predicted"/>
<dbReference type="Pfam" id="PF01546">
    <property type="entry name" value="Peptidase_M20"/>
    <property type="match status" value="1"/>
</dbReference>
<evidence type="ECO:0000259" key="2">
    <source>
        <dbReference type="Pfam" id="PF07687"/>
    </source>
</evidence>
<evidence type="ECO:0000313" key="4">
    <source>
        <dbReference type="Proteomes" id="UP001596417"/>
    </source>
</evidence>
<dbReference type="Pfam" id="PF07687">
    <property type="entry name" value="M20_dimer"/>
    <property type="match status" value="1"/>
</dbReference>
<dbReference type="SUPFAM" id="SSF55031">
    <property type="entry name" value="Bacterial exopeptidase dimerisation domain"/>
    <property type="match status" value="1"/>
</dbReference>
<dbReference type="PANTHER" id="PTHR32494">
    <property type="entry name" value="ALLANTOATE DEIMINASE-RELATED"/>
    <property type="match status" value="1"/>
</dbReference>
<reference evidence="3 4" key="1">
    <citation type="journal article" date="2019" name="Int. J. Syst. Evol. Microbiol.">
        <title>The Global Catalogue of Microorganisms (GCM) 10K type strain sequencing project: providing services to taxonomists for standard genome sequencing and annotation.</title>
        <authorList>
            <consortium name="The Broad Institute Genomics Platform"/>
            <consortium name="The Broad Institute Genome Sequencing Center for Infectious Disease"/>
            <person name="Wu L."/>
            <person name="Ma J."/>
        </authorList>
    </citation>
    <scope>NUCLEOTIDE SEQUENCE [LARGE SCALE GENOMIC DNA]</scope>
    <source>
        <strain evidence="3 4">RDMS1</strain>
    </source>
</reference>
<feature type="domain" description="Peptidase M20 dimerisation" evidence="2">
    <location>
        <begin position="211"/>
        <end position="310"/>
    </location>
</feature>
<dbReference type="PIRSF" id="PIRSF001235">
    <property type="entry name" value="Amidase_carbamoylase"/>
    <property type="match status" value="1"/>
</dbReference>
<dbReference type="InterPro" id="IPR010158">
    <property type="entry name" value="Amidase_Cbmase"/>
</dbReference>
<comment type="caution">
    <text evidence="3">The sequence shown here is derived from an EMBL/GenBank/DDBJ whole genome shotgun (WGS) entry which is preliminary data.</text>
</comment>
<evidence type="ECO:0000256" key="1">
    <source>
        <dbReference type="ARBA" id="ARBA00022801"/>
    </source>
</evidence>
<dbReference type="AlphaFoldDB" id="A0ABD5YNN1"/>
<dbReference type="InterPro" id="IPR002933">
    <property type="entry name" value="Peptidase_M20"/>
</dbReference>
<name>A0ABD5YNN1_9EURY</name>